<dbReference type="EMBL" id="LHYC01000019">
    <property type="protein sequence ID" value="KXB05369.1"/>
    <property type="molecule type" value="Genomic_DNA"/>
</dbReference>
<dbReference type="GO" id="GO:0046872">
    <property type="term" value="F:metal ion binding"/>
    <property type="evidence" value="ECO:0007669"/>
    <property type="project" value="UniProtKB-KW"/>
</dbReference>
<evidence type="ECO:0000256" key="3">
    <source>
        <dbReference type="ARBA" id="ARBA00022741"/>
    </source>
</evidence>
<dbReference type="NCBIfam" id="NF009809">
    <property type="entry name" value="PRK13293.1"/>
    <property type="match status" value="1"/>
</dbReference>
<evidence type="ECO:0000313" key="9">
    <source>
        <dbReference type="EMBL" id="KXB05369.1"/>
    </source>
</evidence>
<keyword evidence="6" id="KW-0342">GTP-binding</keyword>
<dbReference type="Pfam" id="PF01996">
    <property type="entry name" value="F420_ligase"/>
    <property type="match status" value="1"/>
</dbReference>
<evidence type="ECO:0000256" key="6">
    <source>
        <dbReference type="ARBA" id="ARBA00023134"/>
    </source>
</evidence>
<proteinExistence type="predicted"/>
<keyword evidence="1" id="KW-0436">Ligase</keyword>
<evidence type="ECO:0000313" key="10">
    <source>
        <dbReference type="Proteomes" id="UP000070549"/>
    </source>
</evidence>
<keyword evidence="2" id="KW-0479">Metal-binding</keyword>
<keyword evidence="10" id="KW-1185">Reference proteome</keyword>
<sequence length="244" mass="26720">MQPLEKIPLVKRGDDLSKLILKSAKKQNIEINDNDILVIAQSIVSKSENNIINLNQVKPSEKALEISKKINKDSKIVEVILQQTEEIIRLEHVLISKTRHGFICANAGVDSSNIESNFVTVLPENPDASARAIRRGIQKKTDSNIAVIISDSWGRPFRLGAVGFAIGVAGIKSTIDLQGREDAYGNKLETTMISPPDSIAAAASLVMGESDERVPAVLVKNAPYEPGEGSIQELLRKEDEDLFR</sequence>
<evidence type="ECO:0000256" key="5">
    <source>
        <dbReference type="ARBA" id="ARBA00022958"/>
    </source>
</evidence>
<name>A0A133VG06_9EURY</name>
<dbReference type="GO" id="GO:0005525">
    <property type="term" value="F:GTP binding"/>
    <property type="evidence" value="ECO:0007669"/>
    <property type="project" value="UniProtKB-KW"/>
</dbReference>
<dbReference type="PANTHER" id="PTHR47917:SF1">
    <property type="entry name" value="COENZYME F420:L-GLUTAMATE LIGASE"/>
    <property type="match status" value="1"/>
</dbReference>
<gene>
    <name evidence="9" type="ORF">AKJ49_00945</name>
</gene>
<evidence type="ECO:0000259" key="8">
    <source>
        <dbReference type="Pfam" id="PF01996"/>
    </source>
</evidence>
<reference evidence="9 10" key="1">
    <citation type="journal article" date="2016" name="Sci. Rep.">
        <title>Metabolic traits of an uncultured archaeal lineage -MSBL1- from brine pools of the Red Sea.</title>
        <authorList>
            <person name="Mwirichia R."/>
            <person name="Alam I."/>
            <person name="Rashid M."/>
            <person name="Vinu M."/>
            <person name="Ba-Alawi W."/>
            <person name="Anthony Kamau A."/>
            <person name="Kamanda Ngugi D."/>
            <person name="Goker M."/>
            <person name="Klenk H.P."/>
            <person name="Bajic V."/>
            <person name="Stingl U."/>
        </authorList>
    </citation>
    <scope>NUCLEOTIDE SEQUENCE [LARGE SCALE GENOMIC DNA]</scope>
    <source>
        <strain evidence="9">SCGC-AAA382A03</strain>
    </source>
</reference>
<comment type="caution">
    <text evidence="9">The sequence shown here is derived from an EMBL/GenBank/DDBJ whole genome shotgun (WGS) entry which is preliminary data.</text>
</comment>
<dbReference type="NCBIfam" id="TIGR01916">
    <property type="entry name" value="F420_cofE"/>
    <property type="match status" value="1"/>
</dbReference>
<dbReference type="Proteomes" id="UP000070549">
    <property type="component" value="Unassembled WGS sequence"/>
</dbReference>
<dbReference type="PANTHER" id="PTHR47917">
    <property type="match status" value="1"/>
</dbReference>
<dbReference type="InterPro" id="IPR002847">
    <property type="entry name" value="F420-0_gamma-glut_ligase-dom"/>
</dbReference>
<evidence type="ECO:0000256" key="1">
    <source>
        <dbReference type="ARBA" id="ARBA00022598"/>
    </source>
</evidence>
<evidence type="ECO:0000256" key="2">
    <source>
        <dbReference type="ARBA" id="ARBA00022723"/>
    </source>
</evidence>
<protein>
    <recommendedName>
        <fullName evidence="8">Coenzyme F420:L-glutamate ligase-like domain-containing protein</fullName>
    </recommendedName>
</protein>
<accession>A0A133VG06</accession>
<dbReference type="Gene3D" id="3.90.1660.10">
    <property type="entry name" value="CofE-like domain"/>
    <property type="match status" value="1"/>
</dbReference>
<dbReference type="Gene3D" id="3.30.1330.100">
    <property type="entry name" value="CofE-like"/>
    <property type="match status" value="1"/>
</dbReference>
<dbReference type="GO" id="GO:0052618">
    <property type="term" value="F:coenzyme F420-0:L-glutamate ligase activity"/>
    <property type="evidence" value="ECO:0007669"/>
    <property type="project" value="TreeGrafter"/>
</dbReference>
<dbReference type="AlphaFoldDB" id="A0A133VG06"/>
<organism evidence="9 10">
    <name type="scientific">candidate division MSBL1 archaeon SCGC-AAA382A03</name>
    <dbReference type="NCBI Taxonomy" id="1698278"/>
    <lineage>
        <taxon>Archaea</taxon>
        <taxon>Methanobacteriati</taxon>
        <taxon>Methanobacteriota</taxon>
        <taxon>candidate division MSBL1</taxon>
    </lineage>
</organism>
<dbReference type="SUPFAM" id="SSF144010">
    <property type="entry name" value="CofE-like"/>
    <property type="match status" value="1"/>
</dbReference>
<keyword evidence="5" id="KW-0630">Potassium</keyword>
<keyword evidence="7" id="KW-0464">Manganese</keyword>
<dbReference type="InterPro" id="IPR008225">
    <property type="entry name" value="F420-0_g-glutamyl_ligase"/>
</dbReference>
<feature type="domain" description="Coenzyme F420:L-glutamate ligase-like" evidence="8">
    <location>
        <begin position="6"/>
        <end position="221"/>
    </location>
</feature>
<keyword evidence="4" id="KW-0460">Magnesium</keyword>
<evidence type="ECO:0000256" key="7">
    <source>
        <dbReference type="ARBA" id="ARBA00023211"/>
    </source>
</evidence>
<evidence type="ECO:0000256" key="4">
    <source>
        <dbReference type="ARBA" id="ARBA00022842"/>
    </source>
</evidence>
<keyword evidence="3" id="KW-0547">Nucleotide-binding</keyword>